<feature type="region of interest" description="Disordered" evidence="10">
    <location>
        <begin position="786"/>
        <end position="1044"/>
    </location>
</feature>
<feature type="compositionally biased region" description="Basic and acidic residues" evidence="10">
    <location>
        <begin position="344"/>
        <end position="362"/>
    </location>
</feature>
<feature type="compositionally biased region" description="Basic and acidic residues" evidence="10">
    <location>
        <begin position="2202"/>
        <end position="2227"/>
    </location>
</feature>
<feature type="region of interest" description="Disordered" evidence="10">
    <location>
        <begin position="1263"/>
        <end position="1348"/>
    </location>
</feature>
<feature type="compositionally biased region" description="Low complexity" evidence="10">
    <location>
        <begin position="39"/>
        <end position="68"/>
    </location>
</feature>
<evidence type="ECO:0000256" key="1">
    <source>
        <dbReference type="ARBA" id="ARBA00004123"/>
    </source>
</evidence>
<feature type="compositionally biased region" description="Low complexity" evidence="10">
    <location>
        <begin position="1391"/>
        <end position="1404"/>
    </location>
</feature>
<feature type="compositionally biased region" description="Low complexity" evidence="10">
    <location>
        <begin position="1264"/>
        <end position="1293"/>
    </location>
</feature>
<accession>A0A086K5M4</accession>
<feature type="region of interest" description="Disordered" evidence="10">
    <location>
        <begin position="1697"/>
        <end position="1783"/>
    </location>
</feature>
<feature type="compositionally biased region" description="Gly residues" evidence="10">
    <location>
        <begin position="1310"/>
        <end position="1320"/>
    </location>
</feature>
<feature type="compositionally biased region" description="Polar residues" evidence="10">
    <location>
        <begin position="18"/>
        <end position="32"/>
    </location>
</feature>
<feature type="compositionally biased region" description="Basic and acidic residues" evidence="10">
    <location>
        <begin position="911"/>
        <end position="923"/>
    </location>
</feature>
<dbReference type="GO" id="GO:0030014">
    <property type="term" value="C:CCR4-NOT complex"/>
    <property type="evidence" value="ECO:0007669"/>
    <property type="project" value="InterPro"/>
</dbReference>
<evidence type="ECO:0000256" key="2">
    <source>
        <dbReference type="ARBA" id="ARBA00022723"/>
    </source>
</evidence>
<feature type="compositionally biased region" description="Basic and acidic residues" evidence="10">
    <location>
        <begin position="659"/>
        <end position="676"/>
    </location>
</feature>
<keyword evidence="3 8" id="KW-0863">Zinc-finger</keyword>
<keyword evidence="2" id="KW-0479">Metal-binding</keyword>
<feature type="region of interest" description="Disordered" evidence="10">
    <location>
        <begin position="2034"/>
        <end position="2089"/>
    </location>
</feature>
<dbReference type="Gene3D" id="3.30.40.10">
    <property type="entry name" value="Zinc/RING finger domain, C3HC4 (zinc finger)"/>
    <property type="match status" value="1"/>
</dbReference>
<evidence type="ECO:0000256" key="10">
    <source>
        <dbReference type="SAM" id="MobiDB-lite"/>
    </source>
</evidence>
<feature type="compositionally biased region" description="Basic and acidic residues" evidence="10">
    <location>
        <begin position="2418"/>
        <end position="2464"/>
    </location>
</feature>
<keyword evidence="5 9" id="KW-0694">RNA-binding</keyword>
<dbReference type="PANTHER" id="PTHR12603">
    <property type="entry name" value="CCR4-NOT TRANSCRIPTION COMPLEX RELATED"/>
    <property type="match status" value="1"/>
</dbReference>
<feature type="region of interest" description="Disordered" evidence="10">
    <location>
        <begin position="2118"/>
        <end position="2250"/>
    </location>
</feature>
<feature type="compositionally biased region" description="Low complexity" evidence="10">
    <location>
        <begin position="438"/>
        <end position="447"/>
    </location>
</feature>
<feature type="region of interest" description="Disordered" evidence="10">
    <location>
        <begin position="1062"/>
        <end position="1146"/>
    </location>
</feature>
<dbReference type="Pfam" id="PF14570">
    <property type="entry name" value="zf-RING_4"/>
    <property type="match status" value="1"/>
</dbReference>
<feature type="compositionally biased region" description="Low complexity" evidence="10">
    <location>
        <begin position="1759"/>
        <end position="1776"/>
    </location>
</feature>
<evidence type="ECO:0000256" key="5">
    <source>
        <dbReference type="ARBA" id="ARBA00022884"/>
    </source>
</evidence>
<feature type="region of interest" description="Disordered" evidence="10">
    <location>
        <begin position="2268"/>
        <end position="2505"/>
    </location>
</feature>
<evidence type="ECO:0000256" key="7">
    <source>
        <dbReference type="ARBA" id="ARBA00023242"/>
    </source>
</evidence>
<dbReference type="GO" id="GO:0016567">
    <property type="term" value="P:protein ubiquitination"/>
    <property type="evidence" value="ECO:0007669"/>
    <property type="project" value="TreeGrafter"/>
</dbReference>
<feature type="compositionally biased region" description="Basic and acidic residues" evidence="10">
    <location>
        <begin position="1977"/>
        <end position="1991"/>
    </location>
</feature>
<dbReference type="InterPro" id="IPR012677">
    <property type="entry name" value="Nucleotide-bd_a/b_plait_sf"/>
</dbReference>
<dbReference type="OrthoDB" id="333195at2759"/>
<dbReference type="GO" id="GO:0003723">
    <property type="term" value="F:RNA binding"/>
    <property type="evidence" value="ECO:0007669"/>
    <property type="project" value="UniProtKB-UniRule"/>
</dbReference>
<name>A0A086K5M4_TOXGO</name>
<feature type="region of interest" description="Disordered" evidence="10">
    <location>
        <begin position="1840"/>
        <end position="1940"/>
    </location>
</feature>
<dbReference type="SMART" id="SM00361">
    <property type="entry name" value="RRM_1"/>
    <property type="match status" value="1"/>
</dbReference>
<evidence type="ECO:0000259" key="11">
    <source>
        <dbReference type="PROSITE" id="PS50089"/>
    </source>
</evidence>
<dbReference type="InterPro" id="IPR000504">
    <property type="entry name" value="RRM_dom"/>
</dbReference>
<dbReference type="Proteomes" id="UP000028837">
    <property type="component" value="Unassembled WGS sequence"/>
</dbReference>
<dbReference type="InterPro" id="IPR013083">
    <property type="entry name" value="Znf_RING/FYVE/PHD"/>
</dbReference>
<feature type="compositionally biased region" description="Basic and acidic residues" evidence="10">
    <location>
        <begin position="159"/>
        <end position="177"/>
    </location>
</feature>
<dbReference type="PROSITE" id="PS50102">
    <property type="entry name" value="RRM"/>
    <property type="match status" value="1"/>
</dbReference>
<feature type="compositionally biased region" description="Basic and acidic residues" evidence="10">
    <location>
        <begin position="1490"/>
        <end position="1503"/>
    </location>
</feature>
<feature type="compositionally biased region" description="Basic and acidic residues" evidence="10">
    <location>
        <begin position="838"/>
        <end position="895"/>
    </location>
</feature>
<feature type="compositionally biased region" description="Low complexity" evidence="10">
    <location>
        <begin position="103"/>
        <end position="124"/>
    </location>
</feature>
<dbReference type="CDD" id="cd12438">
    <property type="entry name" value="RRM_CNOT4"/>
    <property type="match status" value="1"/>
</dbReference>
<feature type="compositionally biased region" description="Basic and acidic residues" evidence="10">
    <location>
        <begin position="2494"/>
        <end position="2505"/>
    </location>
</feature>
<feature type="compositionally biased region" description="Basic and acidic residues" evidence="10">
    <location>
        <begin position="205"/>
        <end position="221"/>
    </location>
</feature>
<dbReference type="CDD" id="cd16618">
    <property type="entry name" value="mRING-HC-C4C4_CNOT4"/>
    <property type="match status" value="1"/>
</dbReference>
<evidence type="ECO:0000256" key="8">
    <source>
        <dbReference type="PROSITE-ProRule" id="PRU00175"/>
    </source>
</evidence>
<dbReference type="EMBL" id="AHZU02000827">
    <property type="protein sequence ID" value="KFG39692.1"/>
    <property type="molecule type" value="Genomic_DNA"/>
</dbReference>
<dbReference type="FunFam" id="3.30.40.10:FF:000006">
    <property type="entry name" value="CCR4-NOT transcription complex subunit 4"/>
    <property type="match status" value="1"/>
</dbReference>
<dbReference type="PANTHER" id="PTHR12603:SF0">
    <property type="entry name" value="CCR4-NOT TRANSCRIPTION COMPLEX SUBUNIT 4"/>
    <property type="match status" value="1"/>
</dbReference>
<feature type="compositionally biased region" description="Low complexity" evidence="10">
    <location>
        <begin position="369"/>
        <end position="429"/>
    </location>
</feature>
<feature type="compositionally biased region" description="Basic and acidic residues" evidence="10">
    <location>
        <begin position="1905"/>
        <end position="1924"/>
    </location>
</feature>
<feature type="compositionally biased region" description="Basic and acidic residues" evidence="10">
    <location>
        <begin position="2366"/>
        <end position="2408"/>
    </location>
</feature>
<feature type="region of interest" description="Disordered" evidence="10">
    <location>
        <begin position="1972"/>
        <end position="1997"/>
    </location>
</feature>
<proteinExistence type="predicted"/>
<evidence type="ECO:0000256" key="3">
    <source>
        <dbReference type="ARBA" id="ARBA00022771"/>
    </source>
</evidence>
<comment type="subcellular location">
    <subcellularLocation>
        <location evidence="1">Nucleus</location>
    </subcellularLocation>
</comment>
<dbReference type="InterPro" id="IPR003954">
    <property type="entry name" value="RRM_euk-type"/>
</dbReference>
<feature type="compositionally biased region" description="Low complexity" evidence="10">
    <location>
        <begin position="1034"/>
        <end position="1043"/>
    </location>
</feature>
<sequence length="2505" mass="255808">MRATRKGRGAREDPSRHLGNSPSSPSLVSPTAANEDGSGKACSGAKKKVAPAAPAAPAASAASAGAVPKGRRGSAEEAGSPGGPRDGDSKCESKGGGAKSGAKRSSSMSAREEAVGSASSSRRSASGERRGGARKGAKTEEKRPEKKKEEVRSQPTGGKGEKGAQREEENRGDDKAAKDRKKKKGPNETGSRKRASSTSDVSAMKSEEDAHRTTSEDESSPKKARPGRGSVATPASQRTESKRSRGREEPAETASRPASSNVAWGAAGSTRGTPVGVEEEREEAETCPLCLEDMDETDRGLFPCECGYQLCLWCLHHIRERLGNKCPACRREYDEKKFKFNEERVSEGKRLAARQRGRDKQASHQAQNLPLLPSSFSSLPPHASHSAATQASRTGASGSSSTSAWASPGHASLASPSTSSQASHAAATGSGTGGAGASGAKAASSNAERPGVGSPAAAAALKDVRVIQRSLVYVIGIPSSIAKKEILKRTEFFGQYGKVLHIVINKAQGYNSAWGGPSYAVYVTYSTVPEAIAAIQSIDGAVYEGRTLKASFGTTKYCSYFLKGIKCQNPDCFYLHYLGSDKDSFTKEAMISAKHQFLDLTLPTEETKKGSGASGSGPLASRSASPPAFGFPSVSPTDAAVGDRGAVKPFGLLSPGSGPDEKKHAFGDKASKESPRSGEGLFPAEGSGAQPEGTPPSSCKRRLSVRGEKAGNARSGSVTGAGPESEAAAEAATTLAKGRAQGAILGDPKARKETPVAPAPRAAEKTGTSWASVAAGVLKLSSFAAKAGGAPANASGPTAPAKGRTSAAAAPGEARPEDEEKKAEKADGAPKRPAGGGGKKEEKAAKEEAESRKTLQAPEKKDETPAPEKGQEAREKTEPEEADARKKPNGEDSKKGLLSPPGKAPTGDESADARPDVKATRAHDRGRRRSTQSVSEAPGGDAGPEEENSNATPEVTAAADGARDVGRRASTGTAASVRQEEKSQWGEGPFLGASFSDADAQAPGGAGAGEAGPLLRSGEVPKREGAARGKGAREGASGSAGPGQVASVFQASSHFPSLAVASYSGTRPPATASGIPTPPPLHASHASGSLPLPPYHHGLSEGSFPGRSGNMALPSRAAGPLGPGARPPSGPSRGPQSGTHASGSVANSACTSPAIHNCFPSSPYQVFNYGGPLPPSAALPSSFSVGSGAGPGGAASGTSSFSAFSPGIVGARPLAHMSSFVSAVAAQQPPLLPLPPSAYPQGAGRDLGSSWSPVLFFSSLTNKGASPETEAAPSASNAAHAGTCGAGASSAAPAGGGAGTETAGAQPAGTGPGEGRGGASLSGDGALDFGAGKGSTAGDRGEMESGKTATGLKAAVGAASLPFTAFPPLSFAASSGMDSKAATKARGDTTAAGPASAGACASGEPSDHREKAAAEQGGEGEAARREREDEEEFFDVPGLDDILGQMMPGVASGDSLSAGEASQAEASFFRPFSSFALRGDANPSHSRMAKSGDSDRKREDRASDGAPFATARSQSPVPRSSLCSLLQEHRDEARRNSQLNAFFPAAFSSSVFPAGAKDQLPTCANLGDHPHGRQGSLAGRVPREGPTDPARFDSFLGLYGRGDAGRDARREDASDRDGGFASSSPFFASLLAKRANGAAFEEQGEKALFAPALRAAGSGGPFAVRDSKPAGFGDLANLSLGERRAAPFAEPLKGRDLSSAAKLSGAERERECAGLENQTGPEEGRPPILFPRGRKEEKALTATAFGEGESGARGADLRGPSASSSGSSGSLFSPDPSKNEGSVFRPFSASLVAGPRAGGSSFLSSLNRGETRGESLASSLSFLSRVSQRERYTYVPTATPFARGSYAPDGDSEMTFGPGVGVSPPLGDSGASVPLHGSHIGRERDTRGMGERLREDEGSAFAALGHHDPKRRAPQDDREADGRLPRPGQAPGASGGGYSGHQLLLHLQQQHAKILQARRSAAGLGQESLEAVGVSRPVERRREDEREEGARGLHKAQPSSFFPKLSEQWAGRGEGDGARAHATCLDRREETLPVLGERPQRGPTETSSDARRATAGREGTGFVAQLGGEGSEASPRLVPGAGAASNPRAKANNVENNSALAFLLSLLPNANVSIVGPDGSSSSTFSARSRNNSLATSAVPSAPQRSPPFASLSSVEAREAHEGEKPSSGASSVASSGASVGLSAPGAGVLGADPGALGGSRRVSEGGVERTEMEGLKDEKERTKEESANASLPLSPSAFPPLSTSQACHKRASVGNLGSAASGVRMGAVATKAGESSTSGPVRASGDSAALRRPASGGGSYPSSLGAGKRPGLLPAGRSQASGAAEKPSVFSAFSSFSSGSSFSSSFSMPSAFSPFGAGPSPHTFGARDEASKGEKKGDKGREKALSATHSAEEEKEKGDKGAGERPGSRRSSGLGVPDREKKREKARGEERQEGEQRERESEGGDTAEGKKDAKEEEEKRRENSPGSHRKKKEDRRFSEGSKNGALAHTNRSGPKDGRQRARHR</sequence>
<evidence type="ECO:0000256" key="9">
    <source>
        <dbReference type="PROSITE-ProRule" id="PRU00176"/>
    </source>
</evidence>
<keyword evidence="7" id="KW-0539">Nucleus</keyword>
<dbReference type="InterPro" id="IPR034261">
    <property type="entry name" value="CNOT4_RRM"/>
</dbReference>
<dbReference type="Gene3D" id="3.30.70.330">
    <property type="match status" value="1"/>
</dbReference>
<feature type="region of interest" description="Disordered" evidence="10">
    <location>
        <begin position="1384"/>
        <end position="1458"/>
    </location>
</feature>
<feature type="compositionally biased region" description="Low complexity" evidence="10">
    <location>
        <begin position="2228"/>
        <end position="2245"/>
    </location>
</feature>
<feature type="compositionally biased region" description="Basic and acidic residues" evidence="10">
    <location>
        <begin position="1019"/>
        <end position="1033"/>
    </location>
</feature>
<dbReference type="InterPro" id="IPR039515">
    <property type="entry name" value="NOT4_mRING-HC-C4C4"/>
</dbReference>
<dbReference type="InterPro" id="IPR035979">
    <property type="entry name" value="RBD_domain_sf"/>
</dbReference>
<feature type="compositionally biased region" description="Polar residues" evidence="10">
    <location>
        <begin position="1136"/>
        <end position="1146"/>
    </location>
</feature>
<feature type="compositionally biased region" description="Low complexity" evidence="10">
    <location>
        <begin position="2120"/>
        <end position="2133"/>
    </location>
</feature>
<dbReference type="InterPro" id="IPR001841">
    <property type="entry name" value="Znf_RING"/>
</dbReference>
<dbReference type="VEuPathDB" id="ToxoDB:TGDOM2_239410"/>
<reference evidence="13 14" key="1">
    <citation type="submission" date="2014-02" db="EMBL/GenBank/DDBJ databases">
        <authorList>
            <person name="Sibley D."/>
            <person name="Venepally P."/>
            <person name="Karamycheva S."/>
            <person name="Hadjithomas M."/>
            <person name="Khan A."/>
            <person name="Brunk B."/>
            <person name="Roos D."/>
            <person name="Caler E."/>
            <person name="Lorenzi H."/>
        </authorList>
    </citation>
    <scope>NUCLEOTIDE SEQUENCE [LARGE SCALE GENOMIC DNA]</scope>
    <source>
        <strain evidence="13 14">GAB2-2007-GAL-DOM2</strain>
    </source>
</reference>
<feature type="compositionally biased region" description="Low complexity" evidence="10">
    <location>
        <begin position="2328"/>
        <end position="2358"/>
    </location>
</feature>
<organism evidence="13 14">
    <name type="scientific">Toxoplasma gondii GAB2-2007-GAL-DOM2</name>
    <dbReference type="NCBI Taxonomy" id="1130820"/>
    <lineage>
        <taxon>Eukaryota</taxon>
        <taxon>Sar</taxon>
        <taxon>Alveolata</taxon>
        <taxon>Apicomplexa</taxon>
        <taxon>Conoidasida</taxon>
        <taxon>Coccidia</taxon>
        <taxon>Eucoccidiorida</taxon>
        <taxon>Eimeriorina</taxon>
        <taxon>Sarcocystidae</taxon>
        <taxon>Toxoplasma</taxon>
    </lineage>
</organism>
<evidence type="ECO:0000313" key="14">
    <source>
        <dbReference type="Proteomes" id="UP000028837"/>
    </source>
</evidence>
<feature type="domain" description="RING-type" evidence="11">
    <location>
        <begin position="287"/>
        <end position="330"/>
    </location>
</feature>
<evidence type="ECO:0000313" key="13">
    <source>
        <dbReference type="EMBL" id="KFG39692.1"/>
    </source>
</evidence>
<dbReference type="SUPFAM" id="SSF57850">
    <property type="entry name" value="RING/U-box"/>
    <property type="match status" value="1"/>
</dbReference>
<feature type="region of interest" description="Disordered" evidence="10">
    <location>
        <begin position="1798"/>
        <end position="1818"/>
    </location>
</feature>
<feature type="compositionally biased region" description="Polar residues" evidence="10">
    <location>
        <begin position="1511"/>
        <end position="1524"/>
    </location>
</feature>
<dbReference type="GO" id="GO:0004842">
    <property type="term" value="F:ubiquitin-protein transferase activity"/>
    <property type="evidence" value="ECO:0007669"/>
    <property type="project" value="InterPro"/>
</dbReference>
<feature type="compositionally biased region" description="Low complexity" evidence="10">
    <location>
        <begin position="2167"/>
        <end position="2187"/>
    </location>
</feature>
<feature type="compositionally biased region" description="Basic and acidic residues" evidence="10">
    <location>
        <begin position="814"/>
        <end position="830"/>
    </location>
</feature>
<dbReference type="SUPFAM" id="SSF54928">
    <property type="entry name" value="RNA-binding domain, RBD"/>
    <property type="match status" value="1"/>
</dbReference>
<dbReference type="PROSITE" id="PS50089">
    <property type="entry name" value="ZF_RING_2"/>
    <property type="match status" value="1"/>
</dbReference>
<dbReference type="InterPro" id="IPR039780">
    <property type="entry name" value="Mot2"/>
</dbReference>
<feature type="compositionally biased region" description="Basic and acidic residues" evidence="10">
    <location>
        <begin position="239"/>
        <end position="250"/>
    </location>
</feature>
<evidence type="ECO:0000256" key="4">
    <source>
        <dbReference type="ARBA" id="ARBA00022833"/>
    </source>
</evidence>
<gene>
    <name evidence="13" type="ORF">TGDOM2_239410</name>
</gene>
<feature type="region of interest" description="Disordered" evidence="10">
    <location>
        <begin position="1"/>
        <end position="282"/>
    </location>
</feature>
<keyword evidence="6" id="KW-0175">Coiled coil</keyword>
<feature type="compositionally biased region" description="Low complexity" evidence="10">
    <location>
        <begin position="786"/>
        <end position="801"/>
    </location>
</feature>
<dbReference type="GO" id="GO:0005634">
    <property type="term" value="C:nucleus"/>
    <property type="evidence" value="ECO:0007669"/>
    <property type="project" value="UniProtKB-SubCell"/>
</dbReference>
<feature type="compositionally biased region" description="Basic and acidic residues" evidence="10">
    <location>
        <begin position="1880"/>
        <end position="1897"/>
    </location>
</feature>
<keyword evidence="4" id="KW-0862">Zinc</keyword>
<evidence type="ECO:0000259" key="12">
    <source>
        <dbReference type="PROSITE" id="PS50102"/>
    </source>
</evidence>
<feature type="compositionally biased region" description="Low complexity" evidence="10">
    <location>
        <begin position="1112"/>
        <end position="1124"/>
    </location>
</feature>
<feature type="compositionally biased region" description="Low complexity" evidence="10">
    <location>
        <begin position="720"/>
        <end position="740"/>
    </location>
</feature>
<feature type="region of interest" description="Disordered" evidence="10">
    <location>
        <begin position="1566"/>
        <end position="1596"/>
    </location>
</feature>
<feature type="compositionally biased region" description="Basic and acidic residues" evidence="10">
    <location>
        <begin position="2156"/>
        <end position="2165"/>
    </location>
</feature>
<comment type="caution">
    <text evidence="13">The sequence shown here is derived from an EMBL/GenBank/DDBJ whole genome shotgun (WGS) entry which is preliminary data.</text>
</comment>
<feature type="region of interest" description="Disordered" evidence="10">
    <location>
        <begin position="606"/>
        <end position="769"/>
    </location>
</feature>
<feature type="region of interest" description="Disordered" evidence="10">
    <location>
        <begin position="344"/>
        <end position="453"/>
    </location>
</feature>
<feature type="domain" description="RRM" evidence="12">
    <location>
        <begin position="470"/>
        <end position="555"/>
    </location>
</feature>
<protein>
    <submittedName>
        <fullName evidence="13">RNA recognition motif protein</fullName>
    </submittedName>
</protein>
<evidence type="ECO:0000256" key="6">
    <source>
        <dbReference type="ARBA" id="ARBA00023054"/>
    </source>
</evidence>
<feature type="compositionally biased region" description="Basic and acidic residues" evidence="10">
    <location>
        <begin position="125"/>
        <end position="152"/>
    </location>
</feature>
<feature type="region of interest" description="Disordered" evidence="10">
    <location>
        <begin position="1475"/>
        <end position="1527"/>
    </location>
</feature>
<feature type="compositionally biased region" description="Low complexity" evidence="10">
    <location>
        <begin position="1300"/>
        <end position="1309"/>
    </location>
</feature>
<feature type="compositionally biased region" description="Low complexity" evidence="10">
    <location>
        <begin position="616"/>
        <end position="628"/>
    </location>
</feature>
<dbReference type="GO" id="GO:0008270">
    <property type="term" value="F:zinc ion binding"/>
    <property type="evidence" value="ECO:0007669"/>
    <property type="project" value="UniProtKB-KW"/>
</dbReference>